<dbReference type="Pfam" id="PF00881">
    <property type="entry name" value="Nitroreductase"/>
    <property type="match status" value="1"/>
</dbReference>
<dbReference type="Gene3D" id="3.40.109.10">
    <property type="entry name" value="NADH Oxidase"/>
    <property type="match status" value="1"/>
</dbReference>
<protein>
    <submittedName>
        <fullName evidence="2">SagB-type dehydrogenase family enzyme</fullName>
    </submittedName>
</protein>
<comment type="caution">
    <text evidence="2">The sequence shown here is derived from an EMBL/GenBank/DDBJ whole genome shotgun (WGS) entry which is preliminary data.</text>
</comment>
<dbReference type="PANTHER" id="PTHR43745:SF2">
    <property type="entry name" value="NITROREDUCTASE MJ1384-RELATED"/>
    <property type="match status" value="1"/>
</dbReference>
<dbReference type="EMBL" id="SOCP01000001">
    <property type="protein sequence ID" value="TDV57809.1"/>
    <property type="molecule type" value="Genomic_DNA"/>
</dbReference>
<dbReference type="OrthoDB" id="3723182at2"/>
<dbReference type="GO" id="GO:0016491">
    <property type="term" value="F:oxidoreductase activity"/>
    <property type="evidence" value="ECO:0007669"/>
    <property type="project" value="InterPro"/>
</dbReference>
<dbReference type="InterPro" id="IPR052544">
    <property type="entry name" value="Bacteriocin_Proc_Enz"/>
</dbReference>
<dbReference type="SUPFAM" id="SSF55469">
    <property type="entry name" value="FMN-dependent nitroreductase-like"/>
    <property type="match status" value="1"/>
</dbReference>
<dbReference type="PANTHER" id="PTHR43745">
    <property type="entry name" value="NITROREDUCTASE MJ1384-RELATED"/>
    <property type="match status" value="1"/>
</dbReference>
<organism evidence="2 3">
    <name type="scientific">Actinophytocola oryzae</name>
    <dbReference type="NCBI Taxonomy" id="502181"/>
    <lineage>
        <taxon>Bacteria</taxon>
        <taxon>Bacillati</taxon>
        <taxon>Actinomycetota</taxon>
        <taxon>Actinomycetes</taxon>
        <taxon>Pseudonocardiales</taxon>
        <taxon>Pseudonocardiaceae</taxon>
    </lineage>
</organism>
<evidence type="ECO:0000313" key="3">
    <source>
        <dbReference type="Proteomes" id="UP000294927"/>
    </source>
</evidence>
<dbReference type="Proteomes" id="UP000294927">
    <property type="component" value="Unassembled WGS sequence"/>
</dbReference>
<evidence type="ECO:0000313" key="2">
    <source>
        <dbReference type="EMBL" id="TDV57809.1"/>
    </source>
</evidence>
<accession>A0A4R7W6Z7</accession>
<keyword evidence="3" id="KW-1185">Reference proteome</keyword>
<evidence type="ECO:0000259" key="1">
    <source>
        <dbReference type="Pfam" id="PF00881"/>
    </source>
</evidence>
<dbReference type="InterPro" id="IPR000415">
    <property type="entry name" value="Nitroreductase-like"/>
</dbReference>
<dbReference type="RefSeq" id="WP_133901031.1">
    <property type="nucleotide sequence ID" value="NZ_SOCP01000001.1"/>
</dbReference>
<feature type="domain" description="Nitroreductase" evidence="1">
    <location>
        <begin position="169"/>
        <end position="348"/>
    </location>
</feature>
<sequence length="362" mass="40195">MPDPRLRISSCGALLRHADQLVWHDTLTHRRFAIGEEADLVLRCFTVWQPLSRLRVHARDDDHAEFLVAVAERLRAAGVLVTWQSERHRVENANEAAWGRWGRLVALFHTETRNLRDQRFLTTDADQERLAERLEHEPPPPVSHELETTHRVPLTDTPLAGADFLDVLANRRSTRRFSGAPVPFEAISALLRRAGGITEIDEPTQTAFKTSPSGGGRHPTELYLNAHGVAGLRGGLYHLNTRRCELEWVGPPVSADALVALLGDQDWVAGSGCVVFYTCVLARSTWKYSTPRTYRMLHLDVGHLSQTVYLLAAALGLGVTFTAAIQDEKLEDLLGIDATDELVMGCSVIGMPTRATSIEHGE</sequence>
<dbReference type="CDD" id="cd02142">
    <property type="entry name" value="McbC_SagB-like_oxidoreductase"/>
    <property type="match status" value="1"/>
</dbReference>
<dbReference type="AlphaFoldDB" id="A0A4R7W6Z7"/>
<reference evidence="2 3" key="1">
    <citation type="submission" date="2019-03" db="EMBL/GenBank/DDBJ databases">
        <title>Genomic Encyclopedia of Archaeal and Bacterial Type Strains, Phase II (KMG-II): from individual species to whole genera.</title>
        <authorList>
            <person name="Goeker M."/>
        </authorList>
    </citation>
    <scope>NUCLEOTIDE SEQUENCE [LARGE SCALE GENOMIC DNA]</scope>
    <source>
        <strain evidence="2 3">DSM 45499</strain>
    </source>
</reference>
<proteinExistence type="predicted"/>
<dbReference type="NCBIfam" id="TIGR03605">
    <property type="entry name" value="antibiot_sagB"/>
    <property type="match status" value="1"/>
</dbReference>
<name>A0A4R7W6Z7_9PSEU</name>
<gene>
    <name evidence="2" type="ORF">CLV71_101682</name>
</gene>
<dbReference type="InterPro" id="IPR020051">
    <property type="entry name" value="SagB-type_dehydrogenase"/>
</dbReference>
<dbReference type="InterPro" id="IPR029479">
    <property type="entry name" value="Nitroreductase"/>
</dbReference>